<name>A0AA88J1E8_FICCA</name>
<protein>
    <submittedName>
        <fullName evidence="1">Uncharacterized protein</fullName>
    </submittedName>
</protein>
<organism evidence="1 2">
    <name type="scientific">Ficus carica</name>
    <name type="common">Common fig</name>
    <dbReference type="NCBI Taxonomy" id="3494"/>
    <lineage>
        <taxon>Eukaryota</taxon>
        <taxon>Viridiplantae</taxon>
        <taxon>Streptophyta</taxon>
        <taxon>Embryophyta</taxon>
        <taxon>Tracheophyta</taxon>
        <taxon>Spermatophyta</taxon>
        <taxon>Magnoliopsida</taxon>
        <taxon>eudicotyledons</taxon>
        <taxon>Gunneridae</taxon>
        <taxon>Pentapetalae</taxon>
        <taxon>rosids</taxon>
        <taxon>fabids</taxon>
        <taxon>Rosales</taxon>
        <taxon>Moraceae</taxon>
        <taxon>Ficeae</taxon>
        <taxon>Ficus</taxon>
    </lineage>
</organism>
<sequence length="177" mass="19486">MVSKLMAGLDTRQWSVAGRYSLFQSWAPAAPSPTHAWQARPLPARVFFHAHVTAHPSSVWGPCISWCQRFSIPSALRVRMGPIYRLLFLSAIPHDRGYATPARNSSCQPKPVIPAPDHSKARVTFGQNPQPSPRAILCSPGHQTPSSRFTASNLRLDSMIRGPKLKPVNHGPCIQPP</sequence>
<dbReference type="EMBL" id="BTGU01000088">
    <property type="protein sequence ID" value="GMN59555.1"/>
    <property type="molecule type" value="Genomic_DNA"/>
</dbReference>
<keyword evidence="2" id="KW-1185">Reference proteome</keyword>
<comment type="caution">
    <text evidence="1">The sequence shown here is derived from an EMBL/GenBank/DDBJ whole genome shotgun (WGS) entry which is preliminary data.</text>
</comment>
<evidence type="ECO:0000313" key="2">
    <source>
        <dbReference type="Proteomes" id="UP001187192"/>
    </source>
</evidence>
<dbReference type="Proteomes" id="UP001187192">
    <property type="component" value="Unassembled WGS sequence"/>
</dbReference>
<proteinExistence type="predicted"/>
<gene>
    <name evidence="1" type="ORF">TIFTF001_028646</name>
</gene>
<accession>A0AA88J1E8</accession>
<reference evidence="1" key="1">
    <citation type="submission" date="2023-07" db="EMBL/GenBank/DDBJ databases">
        <title>draft genome sequence of fig (Ficus carica).</title>
        <authorList>
            <person name="Takahashi T."/>
            <person name="Nishimura K."/>
        </authorList>
    </citation>
    <scope>NUCLEOTIDE SEQUENCE</scope>
</reference>
<dbReference type="AlphaFoldDB" id="A0AA88J1E8"/>
<evidence type="ECO:0000313" key="1">
    <source>
        <dbReference type="EMBL" id="GMN59555.1"/>
    </source>
</evidence>